<sequence length="111" mass="13075">MGLFSSSKEKIKKEYAEINTTYGGELSKDIKEYYNDLKAEYYEHTALHHDFKQFTKLILPKLTQEEATQLTHFIKGFQTIDGCAKNGIEALHQLERMNEKRVRQALRELEY</sequence>
<protein>
    <submittedName>
        <fullName evidence="1">Uncharacterized protein</fullName>
    </submittedName>
</protein>
<dbReference type="EMBL" id="CP020919">
    <property type="protein sequence ID" value="AWG26188.1"/>
    <property type="molecule type" value="Genomic_DNA"/>
</dbReference>
<dbReference type="RefSeq" id="WP_108737723.1">
    <property type="nucleotide sequence ID" value="NZ_CP020919.1"/>
</dbReference>
<evidence type="ECO:0000313" key="1">
    <source>
        <dbReference type="EMBL" id="AWG26188.1"/>
    </source>
</evidence>
<dbReference type="AlphaFoldDB" id="A0A2S1LR71"/>
<organism evidence="1 2">
    <name type="scientific">Flavobacterium kingsejongi</name>
    <dbReference type="NCBI Taxonomy" id="1678728"/>
    <lineage>
        <taxon>Bacteria</taxon>
        <taxon>Pseudomonadati</taxon>
        <taxon>Bacteroidota</taxon>
        <taxon>Flavobacteriia</taxon>
        <taxon>Flavobacteriales</taxon>
        <taxon>Flavobacteriaceae</taxon>
        <taxon>Flavobacterium</taxon>
    </lineage>
</organism>
<keyword evidence="2" id="KW-1185">Reference proteome</keyword>
<reference evidence="1 2" key="1">
    <citation type="submission" date="2017-04" db="EMBL/GenBank/DDBJ databases">
        <title>Complete genome sequence of Flavobacterium kingsejong AJ004.</title>
        <authorList>
            <person name="Lee P.C."/>
        </authorList>
    </citation>
    <scope>NUCLEOTIDE SEQUENCE [LARGE SCALE GENOMIC DNA]</scope>
    <source>
        <strain evidence="1 2">AJ004</strain>
    </source>
</reference>
<dbReference type="Proteomes" id="UP000244677">
    <property type="component" value="Chromosome"/>
</dbReference>
<proteinExistence type="predicted"/>
<accession>A0A2S1LR71</accession>
<dbReference type="KEGG" id="fki:FK004_13605"/>
<gene>
    <name evidence="1" type="ORF">FK004_13605</name>
</gene>
<name>A0A2S1LR71_9FLAO</name>
<evidence type="ECO:0000313" key="2">
    <source>
        <dbReference type="Proteomes" id="UP000244677"/>
    </source>
</evidence>